<evidence type="ECO:0000313" key="1">
    <source>
        <dbReference type="EMBL" id="KAK7574066.1"/>
    </source>
</evidence>
<comment type="caution">
    <text evidence="1">The sequence shown here is derived from an EMBL/GenBank/DDBJ whole genome shotgun (WGS) entry which is preliminary data.</text>
</comment>
<protein>
    <submittedName>
        <fullName evidence="1">Uncharacterized protein</fullName>
    </submittedName>
</protein>
<proteinExistence type="predicted"/>
<reference evidence="1 2" key="1">
    <citation type="submission" date="2024-03" db="EMBL/GenBank/DDBJ databases">
        <title>Adaptation during the transition from Ophiocordyceps entomopathogen to insect associate is accompanied by gene loss and intensified selection.</title>
        <authorList>
            <person name="Ward C.M."/>
            <person name="Onetto C.A."/>
            <person name="Borneman A.R."/>
        </authorList>
    </citation>
    <scope>NUCLEOTIDE SEQUENCE [LARGE SCALE GENOMIC DNA]</scope>
    <source>
        <strain evidence="1">AWRI1</strain>
        <tissue evidence="1">Single Adult Female</tissue>
    </source>
</reference>
<sequence>MHKTHCHRVTETLVGNWLSNTALTLRISHQPVPRVSSTRPGEEGGHEIRFKVRGKKKSLAARTTSATICTRAPVYRGNARQDGFPFLEHFIAAVFLVDAAAPSPSHPSSGALVAIVGKYYVRSIDPGRYVPLFQRKLLAIIAVECVSV</sequence>
<dbReference type="EMBL" id="JBBCAQ010000037">
    <property type="protein sequence ID" value="KAK7574066.1"/>
    <property type="molecule type" value="Genomic_DNA"/>
</dbReference>
<gene>
    <name evidence="1" type="ORF">V9T40_011257</name>
</gene>
<evidence type="ECO:0000313" key="2">
    <source>
        <dbReference type="Proteomes" id="UP001367676"/>
    </source>
</evidence>
<organism evidence="1 2">
    <name type="scientific">Parthenolecanium corni</name>
    <dbReference type="NCBI Taxonomy" id="536013"/>
    <lineage>
        <taxon>Eukaryota</taxon>
        <taxon>Metazoa</taxon>
        <taxon>Ecdysozoa</taxon>
        <taxon>Arthropoda</taxon>
        <taxon>Hexapoda</taxon>
        <taxon>Insecta</taxon>
        <taxon>Pterygota</taxon>
        <taxon>Neoptera</taxon>
        <taxon>Paraneoptera</taxon>
        <taxon>Hemiptera</taxon>
        <taxon>Sternorrhyncha</taxon>
        <taxon>Coccoidea</taxon>
        <taxon>Coccidae</taxon>
        <taxon>Parthenolecanium</taxon>
    </lineage>
</organism>
<dbReference type="AlphaFoldDB" id="A0AAN9TJN4"/>
<name>A0AAN9TJN4_9HEMI</name>
<keyword evidence="2" id="KW-1185">Reference proteome</keyword>
<dbReference type="Proteomes" id="UP001367676">
    <property type="component" value="Unassembled WGS sequence"/>
</dbReference>
<accession>A0AAN9TJN4</accession>